<name>A0A2I0VHD4_9ASPA</name>
<keyword evidence="2" id="KW-1185">Reference proteome</keyword>
<proteinExistence type="predicted"/>
<gene>
    <name evidence="1" type="ORF">MA16_Dca029245</name>
</gene>
<organism evidence="1 2">
    <name type="scientific">Dendrobium catenatum</name>
    <dbReference type="NCBI Taxonomy" id="906689"/>
    <lineage>
        <taxon>Eukaryota</taxon>
        <taxon>Viridiplantae</taxon>
        <taxon>Streptophyta</taxon>
        <taxon>Embryophyta</taxon>
        <taxon>Tracheophyta</taxon>
        <taxon>Spermatophyta</taxon>
        <taxon>Magnoliopsida</taxon>
        <taxon>Liliopsida</taxon>
        <taxon>Asparagales</taxon>
        <taxon>Orchidaceae</taxon>
        <taxon>Epidendroideae</taxon>
        <taxon>Malaxideae</taxon>
        <taxon>Dendrobiinae</taxon>
        <taxon>Dendrobium</taxon>
    </lineage>
</organism>
<sequence>MASLRDAYMNAMLVLAGGGGGGAVWDRRIPRARQGSLKSGDFEKRVMIHLYNSVIATR</sequence>
<dbReference type="EMBL" id="KZ504235">
    <property type="protein sequence ID" value="PKU62832.1"/>
    <property type="molecule type" value="Genomic_DNA"/>
</dbReference>
<dbReference type="AlphaFoldDB" id="A0A2I0VHD4"/>
<protein>
    <submittedName>
        <fullName evidence="1">Uncharacterized protein</fullName>
    </submittedName>
</protein>
<reference evidence="1 2" key="2">
    <citation type="journal article" date="2017" name="Nature">
        <title>The Apostasia genome and the evolution of orchids.</title>
        <authorList>
            <person name="Zhang G.Q."/>
            <person name="Liu K.W."/>
            <person name="Li Z."/>
            <person name="Lohaus R."/>
            <person name="Hsiao Y.Y."/>
            <person name="Niu S.C."/>
            <person name="Wang J.Y."/>
            <person name="Lin Y.C."/>
            <person name="Xu Q."/>
            <person name="Chen L.J."/>
            <person name="Yoshida K."/>
            <person name="Fujiwara S."/>
            <person name="Wang Z.W."/>
            <person name="Zhang Y.Q."/>
            <person name="Mitsuda N."/>
            <person name="Wang M."/>
            <person name="Liu G.H."/>
            <person name="Pecoraro L."/>
            <person name="Huang H.X."/>
            <person name="Xiao X.J."/>
            <person name="Lin M."/>
            <person name="Wu X.Y."/>
            <person name="Wu W.L."/>
            <person name="Chen Y.Y."/>
            <person name="Chang S.B."/>
            <person name="Sakamoto S."/>
            <person name="Ohme-Takagi M."/>
            <person name="Yagi M."/>
            <person name="Zeng S.J."/>
            <person name="Shen C.Y."/>
            <person name="Yeh C.M."/>
            <person name="Luo Y.B."/>
            <person name="Tsai W.C."/>
            <person name="Van de Peer Y."/>
            <person name="Liu Z.J."/>
        </authorList>
    </citation>
    <scope>NUCLEOTIDE SEQUENCE [LARGE SCALE GENOMIC DNA]</scope>
    <source>
        <tissue evidence="1">The whole plant</tissue>
    </source>
</reference>
<evidence type="ECO:0000313" key="2">
    <source>
        <dbReference type="Proteomes" id="UP000233837"/>
    </source>
</evidence>
<evidence type="ECO:0000313" key="1">
    <source>
        <dbReference type="EMBL" id="PKU62832.1"/>
    </source>
</evidence>
<dbReference type="Proteomes" id="UP000233837">
    <property type="component" value="Unassembled WGS sequence"/>
</dbReference>
<reference evidence="1 2" key="1">
    <citation type="journal article" date="2016" name="Sci. Rep.">
        <title>The Dendrobium catenatum Lindl. genome sequence provides insights into polysaccharide synthase, floral development and adaptive evolution.</title>
        <authorList>
            <person name="Zhang G.Q."/>
            <person name="Xu Q."/>
            <person name="Bian C."/>
            <person name="Tsai W.C."/>
            <person name="Yeh C.M."/>
            <person name="Liu K.W."/>
            <person name="Yoshida K."/>
            <person name="Zhang L.S."/>
            <person name="Chang S.B."/>
            <person name="Chen F."/>
            <person name="Shi Y."/>
            <person name="Su Y.Y."/>
            <person name="Zhang Y.Q."/>
            <person name="Chen L.J."/>
            <person name="Yin Y."/>
            <person name="Lin M."/>
            <person name="Huang H."/>
            <person name="Deng H."/>
            <person name="Wang Z.W."/>
            <person name="Zhu S.L."/>
            <person name="Zhao X."/>
            <person name="Deng C."/>
            <person name="Niu S.C."/>
            <person name="Huang J."/>
            <person name="Wang M."/>
            <person name="Liu G.H."/>
            <person name="Yang H.J."/>
            <person name="Xiao X.J."/>
            <person name="Hsiao Y.Y."/>
            <person name="Wu W.L."/>
            <person name="Chen Y.Y."/>
            <person name="Mitsuda N."/>
            <person name="Ohme-Takagi M."/>
            <person name="Luo Y.B."/>
            <person name="Van de Peer Y."/>
            <person name="Liu Z.J."/>
        </authorList>
    </citation>
    <scope>NUCLEOTIDE SEQUENCE [LARGE SCALE GENOMIC DNA]</scope>
    <source>
        <tissue evidence="1">The whole plant</tissue>
    </source>
</reference>
<accession>A0A2I0VHD4</accession>